<evidence type="ECO:0000313" key="4">
    <source>
        <dbReference type="EMBL" id="CAB5225627.1"/>
    </source>
</evidence>
<name>A0A6J7X3R4_9CAUD</name>
<dbReference type="EMBL" id="LR796649">
    <property type="protein sequence ID" value="CAB4157076.1"/>
    <property type="molecule type" value="Genomic_DNA"/>
</dbReference>
<accession>A0A6J7X3R4</accession>
<sequence length="126" mass="13817">MPIENLAYDHLVAGGTGATALGGLIFLWSKLRRSMSHDAADTSAHKSMQTAMEGLRAENLRLHDEVGRLRSEIDRLRETVTTLTAKLADISIVMSRNAVEDQLAREGKLDRRKARADAVFTEGAAQ</sequence>
<dbReference type="EMBL" id="LR798347">
    <property type="protein sequence ID" value="CAB5225627.1"/>
    <property type="molecule type" value="Genomic_DNA"/>
</dbReference>
<keyword evidence="2" id="KW-0812">Transmembrane</keyword>
<feature type="coiled-coil region" evidence="1">
    <location>
        <begin position="52"/>
        <end position="86"/>
    </location>
</feature>
<keyword evidence="2" id="KW-1133">Transmembrane helix</keyword>
<evidence type="ECO:0000256" key="1">
    <source>
        <dbReference type="SAM" id="Coils"/>
    </source>
</evidence>
<evidence type="ECO:0000256" key="2">
    <source>
        <dbReference type="SAM" id="Phobius"/>
    </source>
</evidence>
<protein>
    <submittedName>
        <fullName evidence="4">Uncharacterized protein</fullName>
    </submittedName>
</protein>
<keyword evidence="1" id="KW-0175">Coiled coil</keyword>
<keyword evidence="2" id="KW-0472">Membrane</keyword>
<organism evidence="4">
    <name type="scientific">uncultured Caudovirales phage</name>
    <dbReference type="NCBI Taxonomy" id="2100421"/>
    <lineage>
        <taxon>Viruses</taxon>
        <taxon>Duplodnaviria</taxon>
        <taxon>Heunggongvirae</taxon>
        <taxon>Uroviricota</taxon>
        <taxon>Caudoviricetes</taxon>
        <taxon>Peduoviridae</taxon>
        <taxon>Maltschvirus</taxon>
        <taxon>Maltschvirus maltsch</taxon>
    </lineage>
</organism>
<proteinExistence type="predicted"/>
<reference evidence="4" key="1">
    <citation type="submission" date="2020-05" db="EMBL/GenBank/DDBJ databases">
        <authorList>
            <person name="Chiriac C."/>
            <person name="Salcher M."/>
            <person name="Ghai R."/>
            <person name="Kavagutti S V."/>
        </authorList>
    </citation>
    <scope>NUCLEOTIDE SEQUENCE</scope>
</reference>
<gene>
    <name evidence="3" type="ORF">UFOVP680_35</name>
    <name evidence="4" type="ORF">UFOVP748_46</name>
</gene>
<evidence type="ECO:0000313" key="3">
    <source>
        <dbReference type="EMBL" id="CAB4157076.1"/>
    </source>
</evidence>
<feature type="transmembrane region" description="Helical" evidence="2">
    <location>
        <begin position="6"/>
        <end position="28"/>
    </location>
</feature>